<dbReference type="Proteomes" id="UP000288669">
    <property type="component" value="Unassembled WGS sequence"/>
</dbReference>
<comment type="caution">
    <text evidence="8">The sequence shown here is derived from an EMBL/GenBank/DDBJ whole genome shotgun (WGS) entry which is preliminary data.</text>
</comment>
<dbReference type="CDD" id="cd16380">
    <property type="entry name" value="YitT_C"/>
    <property type="match status" value="1"/>
</dbReference>
<sequence length="282" mass="30287">MQKKIIEDMLLVLVGSFFISIGINMFFLPNHIVSGGMNGVSIIINYLTGTSPSTFLFLTNIPLLLISYLFLGKGYTAKTIFGAFTLPFFVYLTAGFPVATKVPLLAALFGGLVTGFGLGVVFRGKASTGGTAILSQIVAKYAKIPLGVAVGIVDGLVIAGAFVAFSADTVMFSLISLFIISRMIDLVQLGFNRSKNVFIISKQYAALKPVIIQQLDNGVTTVPVLGGFENQAQEMLMCVISEKRFPKLKETVLQMDPQAFVVVMSASEVMGLGFSLTKEKSH</sequence>
<dbReference type="InterPro" id="IPR019264">
    <property type="entry name" value="DUF2179"/>
</dbReference>
<dbReference type="PIRSF" id="PIRSF006483">
    <property type="entry name" value="Membrane_protein_YitT"/>
    <property type="match status" value="1"/>
</dbReference>
<feature type="transmembrane region" description="Helical" evidence="6">
    <location>
        <begin position="171"/>
        <end position="191"/>
    </location>
</feature>
<feature type="transmembrane region" description="Helical" evidence="6">
    <location>
        <begin position="104"/>
        <end position="123"/>
    </location>
</feature>
<dbReference type="Pfam" id="PF02588">
    <property type="entry name" value="YitT_membrane"/>
    <property type="match status" value="1"/>
</dbReference>
<dbReference type="InterPro" id="IPR003740">
    <property type="entry name" value="YitT"/>
</dbReference>
<evidence type="ECO:0000256" key="2">
    <source>
        <dbReference type="ARBA" id="ARBA00022475"/>
    </source>
</evidence>
<dbReference type="GO" id="GO:0005886">
    <property type="term" value="C:plasma membrane"/>
    <property type="evidence" value="ECO:0007669"/>
    <property type="project" value="UniProtKB-SubCell"/>
</dbReference>
<evidence type="ECO:0000313" key="8">
    <source>
        <dbReference type="EMBL" id="RSU06480.1"/>
    </source>
</evidence>
<evidence type="ECO:0000256" key="6">
    <source>
        <dbReference type="SAM" id="Phobius"/>
    </source>
</evidence>
<dbReference type="PANTHER" id="PTHR33545:SF9">
    <property type="entry name" value="UPF0750 MEMBRANE PROTEIN YITE"/>
    <property type="match status" value="1"/>
</dbReference>
<dbReference type="PANTHER" id="PTHR33545">
    <property type="entry name" value="UPF0750 MEMBRANE PROTEIN YITT-RELATED"/>
    <property type="match status" value="1"/>
</dbReference>
<comment type="subcellular location">
    <subcellularLocation>
        <location evidence="1">Cell membrane</location>
        <topology evidence="1">Multi-pass membrane protein</topology>
    </subcellularLocation>
</comment>
<evidence type="ECO:0000313" key="9">
    <source>
        <dbReference type="Proteomes" id="UP000288669"/>
    </source>
</evidence>
<evidence type="ECO:0000259" key="7">
    <source>
        <dbReference type="Pfam" id="PF10035"/>
    </source>
</evidence>
<feature type="transmembrane region" description="Helical" evidence="6">
    <location>
        <begin position="9"/>
        <end position="28"/>
    </location>
</feature>
<gene>
    <name evidence="8" type="ORF">CBF30_09500</name>
</gene>
<feature type="transmembrane region" description="Helical" evidence="6">
    <location>
        <begin position="79"/>
        <end position="98"/>
    </location>
</feature>
<dbReference type="InterPro" id="IPR051461">
    <property type="entry name" value="UPF0750_membrane"/>
</dbReference>
<evidence type="ECO:0000256" key="5">
    <source>
        <dbReference type="ARBA" id="ARBA00023136"/>
    </source>
</evidence>
<feature type="transmembrane region" description="Helical" evidence="6">
    <location>
        <begin position="144"/>
        <end position="165"/>
    </location>
</feature>
<protein>
    <recommendedName>
        <fullName evidence="7">DUF2179 domain-containing protein</fullName>
    </recommendedName>
</protein>
<dbReference type="RefSeq" id="WP_245975062.1">
    <property type="nucleotide sequence ID" value="NZ_JBHLWU010000001.1"/>
</dbReference>
<keyword evidence="2" id="KW-1003">Cell membrane</keyword>
<keyword evidence="5 6" id="KW-0472">Membrane</keyword>
<evidence type="ECO:0000256" key="3">
    <source>
        <dbReference type="ARBA" id="ARBA00022692"/>
    </source>
</evidence>
<feature type="domain" description="DUF2179" evidence="7">
    <location>
        <begin position="218"/>
        <end position="271"/>
    </location>
</feature>
<keyword evidence="9" id="KW-1185">Reference proteome</keyword>
<evidence type="ECO:0000256" key="1">
    <source>
        <dbReference type="ARBA" id="ARBA00004651"/>
    </source>
</evidence>
<accession>A0A430AFG1</accession>
<evidence type="ECO:0000256" key="4">
    <source>
        <dbReference type="ARBA" id="ARBA00022989"/>
    </source>
</evidence>
<dbReference type="Gene3D" id="3.30.70.120">
    <property type="match status" value="1"/>
</dbReference>
<dbReference type="InterPro" id="IPR015867">
    <property type="entry name" value="N-reg_PII/ATP_PRibTrfase_C"/>
</dbReference>
<dbReference type="EMBL" id="NGJZ01000003">
    <property type="protein sequence ID" value="RSU06480.1"/>
    <property type="molecule type" value="Genomic_DNA"/>
</dbReference>
<dbReference type="Pfam" id="PF10035">
    <property type="entry name" value="DUF2179"/>
    <property type="match status" value="1"/>
</dbReference>
<reference evidence="8 9" key="1">
    <citation type="submission" date="2017-05" db="EMBL/GenBank/DDBJ databases">
        <title>Vagococcus spp. assemblies.</title>
        <authorList>
            <person name="Gulvik C.A."/>
        </authorList>
    </citation>
    <scope>NUCLEOTIDE SEQUENCE [LARGE SCALE GENOMIC DNA]</scope>
    <source>
        <strain evidence="8 9">DSM 24756</strain>
    </source>
</reference>
<dbReference type="AlphaFoldDB" id="A0A430AFG1"/>
<organism evidence="8 9">
    <name type="scientific">Vagococcus entomophilus</name>
    <dbReference type="NCBI Taxonomy" id="1160095"/>
    <lineage>
        <taxon>Bacteria</taxon>
        <taxon>Bacillati</taxon>
        <taxon>Bacillota</taxon>
        <taxon>Bacilli</taxon>
        <taxon>Lactobacillales</taxon>
        <taxon>Enterococcaceae</taxon>
        <taxon>Vagococcus</taxon>
    </lineage>
</organism>
<proteinExistence type="predicted"/>
<keyword evidence="3 6" id="KW-0812">Transmembrane</keyword>
<feature type="transmembrane region" description="Helical" evidence="6">
    <location>
        <begin position="55"/>
        <end position="72"/>
    </location>
</feature>
<name>A0A430AFG1_9ENTE</name>
<keyword evidence="4 6" id="KW-1133">Transmembrane helix</keyword>